<dbReference type="EMBL" id="JACVVK020000577">
    <property type="protein sequence ID" value="KAK7465101.1"/>
    <property type="molecule type" value="Genomic_DNA"/>
</dbReference>
<dbReference type="PANTHER" id="PTHR45742">
    <property type="entry name" value="COMPLEMENT COMPONENT C6"/>
    <property type="match status" value="1"/>
</dbReference>
<sequence length="577" mass="64348">MVYIGNNTPQENVSSDASEEDLTEIPIPDAINQLRKDALDIKHSMISDRRRRIVHWVLLGLTSVILLVLLLAVLTTFIIRHDGDQNSSTGQAAAYQGQPYYPAAGLKPGASRLRDCQGAKMKQTFPDMDYALLGYNVLKGYPLAVGHDPGFTLPIFSADYRSLSVSARVSGGGWGAKFSASAGYKEASSRIATGESVFIFTRANCNYYFMKLQEDDAPPFHPVFLKWIVKLSKAKNELTYIKFFEKFGTHFLREAKFGASYTYEYKMNSRDYKLETERGVNVAVSASYSGAFSVGAELNMDASFKASAANFQKKVTWKTITIGAPPSPSGNALEWASTVKESPVPVSYDLASIEELFTERFMAVPGMQRYAIDYRKIAERIKTTKRKYCEMLKDKGLVDDCTELTAGLTLGQTEILGNPIKIKTTSNSKCIDECSKHAGCVAVDFCVKCRQTERKDQSAYNICHMYGESFVSGGRRDDKWETTIILPELEKQVVLNNTRVVGVERSFAEPTSVRTERDCFDKCLGDLFCVAFTFCTCPTKAQKCTLYSDVRMSLVEERGTSTHFISRRVQSSSDVYT</sequence>
<dbReference type="Proteomes" id="UP001519460">
    <property type="component" value="Unassembled WGS sequence"/>
</dbReference>
<feature type="domain" description="MACPF" evidence="9">
    <location>
        <begin position="70"/>
        <end position="388"/>
    </location>
</feature>
<name>A0ABD0J8B6_9CAEN</name>
<keyword evidence="8" id="KW-0812">Transmembrane</keyword>
<reference evidence="10 11" key="1">
    <citation type="journal article" date="2023" name="Sci. Data">
        <title>Genome assembly of the Korean intertidal mud-creeper Batillaria attramentaria.</title>
        <authorList>
            <person name="Patra A.K."/>
            <person name="Ho P.T."/>
            <person name="Jun S."/>
            <person name="Lee S.J."/>
            <person name="Kim Y."/>
            <person name="Won Y.J."/>
        </authorList>
    </citation>
    <scope>NUCLEOTIDE SEQUENCE [LARGE SCALE GENOMIC DNA]</scope>
    <source>
        <strain evidence="10">Wonlab-2016</strain>
    </source>
</reference>
<dbReference type="PANTHER" id="PTHR45742:SF8">
    <property type="entry name" value="FLOCCULATION PROTEIN FLO11"/>
    <property type="match status" value="1"/>
</dbReference>
<keyword evidence="6" id="KW-1015">Disulfide bond</keyword>
<organism evidence="10 11">
    <name type="scientific">Batillaria attramentaria</name>
    <dbReference type="NCBI Taxonomy" id="370345"/>
    <lineage>
        <taxon>Eukaryota</taxon>
        <taxon>Metazoa</taxon>
        <taxon>Spiralia</taxon>
        <taxon>Lophotrochozoa</taxon>
        <taxon>Mollusca</taxon>
        <taxon>Gastropoda</taxon>
        <taxon>Caenogastropoda</taxon>
        <taxon>Sorbeoconcha</taxon>
        <taxon>Cerithioidea</taxon>
        <taxon>Batillariidae</taxon>
        <taxon>Batillaria</taxon>
    </lineage>
</organism>
<dbReference type="GO" id="GO:0031640">
    <property type="term" value="P:killing of cells of another organism"/>
    <property type="evidence" value="ECO:0007669"/>
    <property type="project" value="UniProtKB-KW"/>
</dbReference>
<gene>
    <name evidence="10" type="ORF">BaRGS_00037722</name>
</gene>
<evidence type="ECO:0000256" key="3">
    <source>
        <dbReference type="ARBA" id="ARBA00022525"/>
    </source>
</evidence>
<keyword evidence="4" id="KW-0204">Cytolysis</keyword>
<comment type="subcellular location">
    <subcellularLocation>
        <location evidence="1">Membrane</location>
    </subcellularLocation>
    <subcellularLocation>
        <location evidence="2">Secreted</location>
    </subcellularLocation>
</comment>
<keyword evidence="3" id="KW-0964">Secreted</keyword>
<protein>
    <recommendedName>
        <fullName evidence="9">MACPF domain-containing protein</fullName>
    </recommendedName>
</protein>
<keyword evidence="5 8" id="KW-0472">Membrane</keyword>
<dbReference type="InterPro" id="IPR020863">
    <property type="entry name" value="MACPF_CS"/>
</dbReference>
<evidence type="ECO:0000259" key="9">
    <source>
        <dbReference type="PROSITE" id="PS51412"/>
    </source>
</evidence>
<evidence type="ECO:0000256" key="1">
    <source>
        <dbReference type="ARBA" id="ARBA00004370"/>
    </source>
</evidence>
<feature type="compositionally biased region" description="Polar residues" evidence="7">
    <location>
        <begin position="1"/>
        <end position="16"/>
    </location>
</feature>
<dbReference type="SMART" id="SM00457">
    <property type="entry name" value="MACPF"/>
    <property type="match status" value="1"/>
</dbReference>
<evidence type="ECO:0000313" key="10">
    <source>
        <dbReference type="EMBL" id="KAK7465101.1"/>
    </source>
</evidence>
<evidence type="ECO:0000256" key="7">
    <source>
        <dbReference type="SAM" id="MobiDB-lite"/>
    </source>
</evidence>
<dbReference type="PROSITE" id="PS51412">
    <property type="entry name" value="MACPF_2"/>
    <property type="match status" value="1"/>
</dbReference>
<feature type="transmembrane region" description="Helical" evidence="8">
    <location>
        <begin position="53"/>
        <end position="79"/>
    </location>
</feature>
<evidence type="ECO:0000256" key="2">
    <source>
        <dbReference type="ARBA" id="ARBA00004613"/>
    </source>
</evidence>
<accession>A0ABD0J8B6</accession>
<dbReference type="GO" id="GO:0005576">
    <property type="term" value="C:extracellular region"/>
    <property type="evidence" value="ECO:0007669"/>
    <property type="project" value="UniProtKB-SubCell"/>
</dbReference>
<dbReference type="PROSITE" id="PS00279">
    <property type="entry name" value="MACPF_1"/>
    <property type="match status" value="1"/>
</dbReference>
<evidence type="ECO:0000256" key="8">
    <source>
        <dbReference type="SAM" id="Phobius"/>
    </source>
</evidence>
<evidence type="ECO:0000313" key="11">
    <source>
        <dbReference type="Proteomes" id="UP001519460"/>
    </source>
</evidence>
<dbReference type="Pfam" id="PF01823">
    <property type="entry name" value="MACPF"/>
    <property type="match status" value="1"/>
</dbReference>
<dbReference type="AlphaFoldDB" id="A0ABD0J8B6"/>
<dbReference type="GO" id="GO:0016020">
    <property type="term" value="C:membrane"/>
    <property type="evidence" value="ECO:0007669"/>
    <property type="project" value="UniProtKB-SubCell"/>
</dbReference>
<keyword evidence="8" id="KW-1133">Transmembrane helix</keyword>
<feature type="region of interest" description="Disordered" evidence="7">
    <location>
        <begin position="1"/>
        <end position="20"/>
    </location>
</feature>
<evidence type="ECO:0000256" key="5">
    <source>
        <dbReference type="ARBA" id="ARBA00023136"/>
    </source>
</evidence>
<evidence type="ECO:0000256" key="6">
    <source>
        <dbReference type="ARBA" id="ARBA00023157"/>
    </source>
</evidence>
<comment type="caution">
    <text evidence="10">The sequence shown here is derived from an EMBL/GenBank/DDBJ whole genome shotgun (WGS) entry which is preliminary data.</text>
</comment>
<proteinExistence type="predicted"/>
<evidence type="ECO:0000256" key="4">
    <source>
        <dbReference type="ARBA" id="ARBA00022852"/>
    </source>
</evidence>
<keyword evidence="11" id="KW-1185">Reference proteome</keyword>
<dbReference type="InterPro" id="IPR020864">
    <property type="entry name" value="MACPF"/>
</dbReference>